<proteinExistence type="predicted"/>
<gene>
    <name evidence="1" type="ORF">CDAR_461511</name>
</gene>
<comment type="caution">
    <text evidence="1">The sequence shown here is derived from an EMBL/GenBank/DDBJ whole genome shotgun (WGS) entry which is preliminary data.</text>
</comment>
<dbReference type="Proteomes" id="UP001054837">
    <property type="component" value="Unassembled WGS sequence"/>
</dbReference>
<sequence length="143" mass="16764">MSCETKQTLSWLQHQSDSICKRKWKSYNSKDVDVIESSICEWKKNEITIINMKSISNNLDGTEDDYLFMDQSNSVGEDETEFDVVLEDITEDEYDDVFLLSNNESSCSATGAIKYEVPTWRYTMRNAHRQWIRTFVLLSYIQT</sequence>
<organism evidence="1 2">
    <name type="scientific">Caerostris darwini</name>
    <dbReference type="NCBI Taxonomy" id="1538125"/>
    <lineage>
        <taxon>Eukaryota</taxon>
        <taxon>Metazoa</taxon>
        <taxon>Ecdysozoa</taxon>
        <taxon>Arthropoda</taxon>
        <taxon>Chelicerata</taxon>
        <taxon>Arachnida</taxon>
        <taxon>Araneae</taxon>
        <taxon>Araneomorphae</taxon>
        <taxon>Entelegynae</taxon>
        <taxon>Araneoidea</taxon>
        <taxon>Araneidae</taxon>
        <taxon>Caerostris</taxon>
    </lineage>
</organism>
<keyword evidence="2" id="KW-1185">Reference proteome</keyword>
<evidence type="ECO:0000313" key="2">
    <source>
        <dbReference type="Proteomes" id="UP001054837"/>
    </source>
</evidence>
<reference evidence="1 2" key="1">
    <citation type="submission" date="2021-06" db="EMBL/GenBank/DDBJ databases">
        <title>Caerostris darwini draft genome.</title>
        <authorList>
            <person name="Kono N."/>
            <person name="Arakawa K."/>
        </authorList>
    </citation>
    <scope>NUCLEOTIDE SEQUENCE [LARGE SCALE GENOMIC DNA]</scope>
</reference>
<dbReference type="EMBL" id="BPLQ01000103">
    <property type="protein sequence ID" value="GIX67638.1"/>
    <property type="molecule type" value="Genomic_DNA"/>
</dbReference>
<dbReference type="AlphaFoldDB" id="A0AAV4M6X3"/>
<protein>
    <submittedName>
        <fullName evidence="1">Uncharacterized protein</fullName>
    </submittedName>
</protein>
<evidence type="ECO:0000313" key="1">
    <source>
        <dbReference type="EMBL" id="GIX67638.1"/>
    </source>
</evidence>
<accession>A0AAV4M6X3</accession>
<name>A0AAV4M6X3_9ARAC</name>